<organism evidence="1 2">
    <name type="scientific">Portunus trituberculatus</name>
    <name type="common">Swimming crab</name>
    <name type="synonym">Neptunus trituberculatus</name>
    <dbReference type="NCBI Taxonomy" id="210409"/>
    <lineage>
        <taxon>Eukaryota</taxon>
        <taxon>Metazoa</taxon>
        <taxon>Ecdysozoa</taxon>
        <taxon>Arthropoda</taxon>
        <taxon>Crustacea</taxon>
        <taxon>Multicrustacea</taxon>
        <taxon>Malacostraca</taxon>
        <taxon>Eumalacostraca</taxon>
        <taxon>Eucarida</taxon>
        <taxon>Decapoda</taxon>
        <taxon>Pleocyemata</taxon>
        <taxon>Brachyura</taxon>
        <taxon>Eubrachyura</taxon>
        <taxon>Portunoidea</taxon>
        <taxon>Portunidae</taxon>
        <taxon>Portuninae</taxon>
        <taxon>Portunus</taxon>
    </lineage>
</organism>
<comment type="caution">
    <text evidence="1">The sequence shown here is derived from an EMBL/GenBank/DDBJ whole genome shotgun (WGS) entry which is preliminary data.</text>
</comment>
<dbReference type="EMBL" id="VSRR010122725">
    <property type="protein sequence ID" value="MPD00399.1"/>
    <property type="molecule type" value="Genomic_DNA"/>
</dbReference>
<dbReference type="Proteomes" id="UP000324222">
    <property type="component" value="Unassembled WGS sequence"/>
</dbReference>
<reference evidence="1 2" key="1">
    <citation type="submission" date="2019-05" db="EMBL/GenBank/DDBJ databases">
        <title>Another draft genome of Portunus trituberculatus and its Hox gene families provides insights of decapod evolution.</title>
        <authorList>
            <person name="Jeong J.-H."/>
            <person name="Song I."/>
            <person name="Kim S."/>
            <person name="Choi T."/>
            <person name="Kim D."/>
            <person name="Ryu S."/>
            <person name="Kim W."/>
        </authorList>
    </citation>
    <scope>NUCLEOTIDE SEQUENCE [LARGE SCALE GENOMIC DNA]</scope>
    <source>
        <tissue evidence="1">Muscle</tissue>
    </source>
</reference>
<gene>
    <name evidence="1" type="ORF">E2C01_095866</name>
</gene>
<dbReference type="AlphaFoldDB" id="A0A5B7K5E5"/>
<proteinExistence type="predicted"/>
<evidence type="ECO:0000313" key="1">
    <source>
        <dbReference type="EMBL" id="MPD00399.1"/>
    </source>
</evidence>
<keyword evidence="2" id="KW-1185">Reference proteome</keyword>
<protein>
    <submittedName>
        <fullName evidence="1">Uncharacterized protein</fullName>
    </submittedName>
</protein>
<evidence type="ECO:0000313" key="2">
    <source>
        <dbReference type="Proteomes" id="UP000324222"/>
    </source>
</evidence>
<name>A0A5B7K5E5_PORTR</name>
<accession>A0A5B7K5E5</accession>
<sequence>MEKKGGHVKSVENCSGDRNAAISCVSVASVPVLRVCLVSCHSCTRQDRKNIENFKQENSLKDSNASGAFIVR</sequence>